<feature type="compositionally biased region" description="Pro residues" evidence="1">
    <location>
        <begin position="400"/>
        <end position="426"/>
    </location>
</feature>
<organism evidence="4 5">
    <name type="scientific">Sphaerisporangium aureirubrum</name>
    <dbReference type="NCBI Taxonomy" id="1544736"/>
    <lineage>
        <taxon>Bacteria</taxon>
        <taxon>Bacillati</taxon>
        <taxon>Actinomycetota</taxon>
        <taxon>Actinomycetes</taxon>
        <taxon>Streptosporangiales</taxon>
        <taxon>Streptosporangiaceae</taxon>
        <taxon>Sphaerisporangium</taxon>
    </lineage>
</organism>
<dbReference type="RefSeq" id="WP_380760667.1">
    <property type="nucleotide sequence ID" value="NZ_JBHSRF010000073.1"/>
</dbReference>
<feature type="transmembrane region" description="Helical" evidence="2">
    <location>
        <begin position="674"/>
        <end position="697"/>
    </location>
</feature>
<feature type="transmembrane region" description="Helical" evidence="2">
    <location>
        <begin position="709"/>
        <end position="731"/>
    </location>
</feature>
<dbReference type="NCBIfam" id="NF041501">
    <property type="entry name" value="cola_mem"/>
    <property type="match status" value="1"/>
</dbReference>
<sequence>MIASGLAALALAAVARVVPLPGDMTVTLSPEWGTAGGHVVATAGKACPDGAFTVGWEGETLPLEEPRTRTTARFQVPEAAPGWHTVEISCGKLSGSSRFTLIAAGIDPSTAAAGTPVTLTGAGFLCSADVPASVTVAWPSTHTAATETTAASGGDLRVPLTVPKVSPGRHTLLLTARCPAIEGPPVQVAELRLPMDVTTVTATPTAERPVLLPVPAGGPAGTGVRVTGRHFPCRSAVLRWEDGIGVEVPVVGGAFEGTLAVPRQALFGRRAIVAGCGEVSRTASFDVLRRTPRLTPATPARVLPGEPVSVTGTAFDCGIRAGQEDTALLSLGSRTVPVRVGASGGFHATLRVPPDTPPGRAAIVGTCPELPGVAGRSSVTVLPRGKPTPTTDEPTHGTSPTPPSPTPPSPTPPSPTPPSQTPPSPTPAGEVTETPAPEPMIRPLWRKGAPGALLPVAGEGFGCPVVRVGWDGEDPVSVRTEDGTFAVDLRVPGGSGERAVVASCSGAAEVTASAAFDVVPAAARATLELDPHGGPDGTTVTATGRNFPPGCAGPVLRLDGVPVPLRPDTSRVAAGEFEVPRGLPPKEYLVELTCQATAAAAFTVPRFSPRSLVSRAVPAPDELTLTARVLVGSAVFAGLIMLLLGFPAELFNKTFENSKGIGTRWRRLRDLRAALGRLPMWLQFGVASLAATGLALFAGQVDPWNWRTAVAQLVAVVVVTLTFTMVGEAILHWTSRDRGRFRLLPGGLVVAACFALVSRMLGLTPGYVYGLITTYVYVDDRGEEAERGTEEDGGRAVLVAAVATLGLSLMCWLVWTPVDAAADRGNLADLVLLGDATLASIFVTGVQTVLFGLIPLPFLDGHKLTRWSWTLWGVVMAVAAFAFVYIVSGAQAEDAALLDWPEVWRMLAVFVIAAALSLAFLGVVYLLRRRAASPAVASPGRPRGPATRPPPEPGAGRS</sequence>
<feature type="transmembrane region" description="Helical" evidence="2">
    <location>
        <begin position="866"/>
        <end position="887"/>
    </location>
</feature>
<accession>A0ABW1NRH8</accession>
<keyword evidence="2" id="KW-0812">Transmembrane</keyword>
<keyword evidence="5" id="KW-1185">Reference proteome</keyword>
<comment type="caution">
    <text evidence="4">The sequence shown here is derived from an EMBL/GenBank/DDBJ whole genome shotgun (WGS) entry which is preliminary data.</text>
</comment>
<keyword evidence="2" id="KW-1133">Transmembrane helix</keyword>
<dbReference type="Proteomes" id="UP001596137">
    <property type="component" value="Unassembled WGS sequence"/>
</dbReference>
<feature type="signal peptide" evidence="3">
    <location>
        <begin position="1"/>
        <end position="15"/>
    </location>
</feature>
<feature type="chain" id="PRO_5047304437" evidence="3">
    <location>
        <begin position="16"/>
        <end position="958"/>
    </location>
</feature>
<reference evidence="5" key="1">
    <citation type="journal article" date="2019" name="Int. J. Syst. Evol. Microbiol.">
        <title>The Global Catalogue of Microorganisms (GCM) 10K type strain sequencing project: providing services to taxonomists for standard genome sequencing and annotation.</title>
        <authorList>
            <consortium name="The Broad Institute Genomics Platform"/>
            <consortium name="The Broad Institute Genome Sequencing Center for Infectious Disease"/>
            <person name="Wu L."/>
            <person name="Ma J."/>
        </authorList>
    </citation>
    <scope>NUCLEOTIDE SEQUENCE [LARGE SCALE GENOMIC DNA]</scope>
    <source>
        <strain evidence="5">JCM 30346</strain>
    </source>
</reference>
<name>A0ABW1NRH8_9ACTN</name>
<protein>
    <submittedName>
        <fullName evidence="4">FGLLP motif-containing membrane protein</fullName>
    </submittedName>
</protein>
<proteinExistence type="predicted"/>
<feature type="transmembrane region" description="Helical" evidence="2">
    <location>
        <begin position="625"/>
        <end position="646"/>
    </location>
</feature>
<evidence type="ECO:0000256" key="3">
    <source>
        <dbReference type="SAM" id="SignalP"/>
    </source>
</evidence>
<dbReference type="EMBL" id="JBHSRF010000073">
    <property type="protein sequence ID" value="MFC6085963.1"/>
    <property type="molecule type" value="Genomic_DNA"/>
</dbReference>
<feature type="region of interest" description="Disordered" evidence="1">
    <location>
        <begin position="934"/>
        <end position="958"/>
    </location>
</feature>
<gene>
    <name evidence="4" type="ORF">ACFP1K_32685</name>
</gene>
<feature type="transmembrane region" description="Helical" evidence="2">
    <location>
        <begin position="796"/>
        <end position="815"/>
    </location>
</feature>
<feature type="compositionally biased region" description="Low complexity" evidence="1">
    <location>
        <begin position="934"/>
        <end position="946"/>
    </location>
</feature>
<feature type="compositionally biased region" description="Pro residues" evidence="1">
    <location>
        <begin position="947"/>
        <end position="958"/>
    </location>
</feature>
<evidence type="ECO:0000256" key="2">
    <source>
        <dbReference type="SAM" id="Phobius"/>
    </source>
</evidence>
<feature type="transmembrane region" description="Helical" evidence="2">
    <location>
        <begin position="907"/>
        <end position="927"/>
    </location>
</feature>
<keyword evidence="3" id="KW-0732">Signal</keyword>
<feature type="transmembrane region" description="Helical" evidence="2">
    <location>
        <begin position="827"/>
        <end position="854"/>
    </location>
</feature>
<feature type="region of interest" description="Disordered" evidence="1">
    <location>
        <begin position="349"/>
        <end position="444"/>
    </location>
</feature>
<dbReference type="InterPro" id="IPR048104">
    <property type="entry name" value="Cola_memb_dom"/>
</dbReference>
<evidence type="ECO:0000313" key="5">
    <source>
        <dbReference type="Proteomes" id="UP001596137"/>
    </source>
</evidence>
<keyword evidence="2" id="KW-0472">Membrane</keyword>
<evidence type="ECO:0000256" key="1">
    <source>
        <dbReference type="SAM" id="MobiDB-lite"/>
    </source>
</evidence>
<evidence type="ECO:0000313" key="4">
    <source>
        <dbReference type="EMBL" id="MFC6085963.1"/>
    </source>
</evidence>